<organism evidence="1 2">
    <name type="scientific">Colocasia esculenta</name>
    <name type="common">Wild taro</name>
    <name type="synonym">Arum esculentum</name>
    <dbReference type="NCBI Taxonomy" id="4460"/>
    <lineage>
        <taxon>Eukaryota</taxon>
        <taxon>Viridiplantae</taxon>
        <taxon>Streptophyta</taxon>
        <taxon>Embryophyta</taxon>
        <taxon>Tracheophyta</taxon>
        <taxon>Spermatophyta</taxon>
        <taxon>Magnoliopsida</taxon>
        <taxon>Liliopsida</taxon>
        <taxon>Araceae</taxon>
        <taxon>Aroideae</taxon>
        <taxon>Colocasieae</taxon>
        <taxon>Colocasia</taxon>
    </lineage>
</organism>
<name>A0A843XJQ1_COLES</name>
<gene>
    <name evidence="1" type="ORF">Taro_052327</name>
</gene>
<evidence type="ECO:0000313" key="1">
    <source>
        <dbReference type="EMBL" id="MQM19325.1"/>
    </source>
</evidence>
<proteinExistence type="predicted"/>
<reference evidence="1" key="1">
    <citation type="submission" date="2017-07" db="EMBL/GenBank/DDBJ databases">
        <title>Taro Niue Genome Assembly and Annotation.</title>
        <authorList>
            <person name="Atibalentja N."/>
            <person name="Keating K."/>
            <person name="Fields C.J."/>
        </authorList>
    </citation>
    <scope>NUCLEOTIDE SEQUENCE</scope>
    <source>
        <strain evidence="1">Niue_2</strain>
        <tissue evidence="1">Leaf</tissue>
    </source>
</reference>
<accession>A0A843XJQ1</accession>
<comment type="caution">
    <text evidence="1">The sequence shown here is derived from an EMBL/GenBank/DDBJ whole genome shotgun (WGS) entry which is preliminary data.</text>
</comment>
<dbReference type="EMBL" id="NMUH01008840">
    <property type="protein sequence ID" value="MQM19325.1"/>
    <property type="molecule type" value="Genomic_DNA"/>
</dbReference>
<evidence type="ECO:0000313" key="2">
    <source>
        <dbReference type="Proteomes" id="UP000652761"/>
    </source>
</evidence>
<dbReference type="Proteomes" id="UP000652761">
    <property type="component" value="Unassembled WGS sequence"/>
</dbReference>
<dbReference type="AlphaFoldDB" id="A0A843XJQ1"/>
<sequence>MVGFHASVEARRAINIVNKCKAGCTSVIANLEKMIYLSLMENELHSIHTVSELLHIFFGHRHSGLALNNAKRNIYIGAALKHKAFEKRERDRLRSLEALRNIELHPVDKIDNKIH</sequence>
<protein>
    <submittedName>
        <fullName evidence="1">Uncharacterized protein</fullName>
    </submittedName>
</protein>
<keyword evidence="2" id="KW-1185">Reference proteome</keyword>